<dbReference type="Proteomes" id="UP001500418">
    <property type="component" value="Unassembled WGS sequence"/>
</dbReference>
<accession>A0ABN1RRU2</accession>
<dbReference type="EMBL" id="BAAAID010000152">
    <property type="protein sequence ID" value="GAA0962325.1"/>
    <property type="molecule type" value="Genomic_DNA"/>
</dbReference>
<evidence type="ECO:0000313" key="1">
    <source>
        <dbReference type="EMBL" id="GAA0962325.1"/>
    </source>
</evidence>
<gene>
    <name evidence="1" type="ORF">GCM10009575_097360</name>
</gene>
<comment type="caution">
    <text evidence="1">The sequence shown here is derived from an EMBL/GenBank/DDBJ whole genome shotgun (WGS) entry which is preliminary data.</text>
</comment>
<name>A0ABN1RRU2_9ACTN</name>
<protein>
    <submittedName>
        <fullName evidence="1">Uncharacterized protein</fullName>
    </submittedName>
</protein>
<proteinExistence type="predicted"/>
<organism evidence="1 2">
    <name type="scientific">Streptomyces rhizosphaericus</name>
    <dbReference type="NCBI Taxonomy" id="114699"/>
    <lineage>
        <taxon>Bacteria</taxon>
        <taxon>Bacillati</taxon>
        <taxon>Actinomycetota</taxon>
        <taxon>Actinomycetes</taxon>
        <taxon>Kitasatosporales</taxon>
        <taxon>Streptomycetaceae</taxon>
        <taxon>Streptomyces</taxon>
        <taxon>Streptomyces violaceusniger group</taxon>
    </lineage>
</organism>
<sequence length="97" mass="9956">MQAPTREDEFSASTAVGAGSGEIVSAAGQCGRDPQQLARGISDDLQVHTVAAVFLGEVGPAVADPVALGERAVEQDVLRGGLRQDTQQAGCPGARRR</sequence>
<keyword evidence="2" id="KW-1185">Reference proteome</keyword>
<reference evidence="1 2" key="1">
    <citation type="journal article" date="2019" name="Int. J. Syst. Evol. Microbiol.">
        <title>The Global Catalogue of Microorganisms (GCM) 10K type strain sequencing project: providing services to taxonomists for standard genome sequencing and annotation.</title>
        <authorList>
            <consortium name="The Broad Institute Genomics Platform"/>
            <consortium name="The Broad Institute Genome Sequencing Center for Infectious Disease"/>
            <person name="Wu L."/>
            <person name="Ma J."/>
        </authorList>
    </citation>
    <scope>NUCLEOTIDE SEQUENCE [LARGE SCALE GENOMIC DNA]</scope>
    <source>
        <strain evidence="1 2">JCM 11444</strain>
    </source>
</reference>
<evidence type="ECO:0000313" key="2">
    <source>
        <dbReference type="Proteomes" id="UP001500418"/>
    </source>
</evidence>